<accession>A0A0G3WJP5</accession>
<dbReference type="OrthoDB" id="1100724at2"/>
<organism evidence="2 3">
    <name type="scientific">Endomicrobium proavitum</name>
    <dbReference type="NCBI Taxonomy" id="1408281"/>
    <lineage>
        <taxon>Bacteria</taxon>
        <taxon>Pseudomonadati</taxon>
        <taxon>Elusimicrobiota</taxon>
        <taxon>Endomicrobiia</taxon>
        <taxon>Endomicrobiales</taxon>
        <taxon>Endomicrobiaceae</taxon>
        <taxon>Endomicrobium</taxon>
    </lineage>
</organism>
<dbReference type="InterPro" id="IPR036086">
    <property type="entry name" value="ParB/Sulfiredoxin_sf"/>
</dbReference>
<dbReference type="CDD" id="cd16387">
    <property type="entry name" value="ParB_N_Srx"/>
    <property type="match status" value="1"/>
</dbReference>
<dbReference type="Proteomes" id="UP000035337">
    <property type="component" value="Chromosome"/>
</dbReference>
<feature type="domain" description="DUF4032" evidence="1">
    <location>
        <begin position="170"/>
        <end position="260"/>
    </location>
</feature>
<dbReference type="Gene3D" id="3.90.1530.10">
    <property type="entry name" value="Conserved hypothetical protein from pyrococcus furiosus pfu- 392566-001, ParB domain"/>
    <property type="match status" value="1"/>
</dbReference>
<name>A0A0G3WJP5_9BACT</name>
<dbReference type="RefSeq" id="WP_052570014.1">
    <property type="nucleotide sequence ID" value="NZ_CP009498.1"/>
</dbReference>
<evidence type="ECO:0000313" key="3">
    <source>
        <dbReference type="Proteomes" id="UP000035337"/>
    </source>
</evidence>
<gene>
    <name evidence="2" type="primary">parB</name>
    <name evidence="2" type="ORF">Epro_0340</name>
</gene>
<dbReference type="InterPro" id="IPR025111">
    <property type="entry name" value="DUF4032"/>
</dbReference>
<dbReference type="KEGG" id="epo:Epro_0340"/>
<dbReference type="AlphaFoldDB" id="A0A0G3WJP5"/>
<dbReference type="Pfam" id="PF13224">
    <property type="entry name" value="DUF4032"/>
    <property type="match status" value="1"/>
</dbReference>
<dbReference type="SUPFAM" id="SSF110849">
    <property type="entry name" value="ParB/Sulfiredoxin"/>
    <property type="match status" value="1"/>
</dbReference>
<protein>
    <submittedName>
        <fullName evidence="2">Putative ParB domain protein nuclease</fullName>
    </submittedName>
</protein>
<evidence type="ECO:0000259" key="1">
    <source>
        <dbReference type="Pfam" id="PF13224"/>
    </source>
</evidence>
<proteinExistence type="predicted"/>
<dbReference type="STRING" id="1408281.Epro_0340"/>
<dbReference type="EMBL" id="CP009498">
    <property type="protein sequence ID" value="AKL97719.1"/>
    <property type="molecule type" value="Genomic_DNA"/>
</dbReference>
<reference evidence="2 3" key="1">
    <citation type="submission" date="2014-09" db="EMBL/GenBank/DDBJ databases">
        <title>Complete genome sequence of Endomicrobium proavitum.</title>
        <authorList>
            <person name="Zheng H."/>
        </authorList>
    </citation>
    <scope>NUCLEOTIDE SEQUENCE [LARGE SCALE GENOMIC DNA]</scope>
    <source>
        <strain evidence="2 3">Rsa215</strain>
    </source>
</reference>
<keyword evidence="3" id="KW-1185">Reference proteome</keyword>
<sequence length="288" mass="33594">MRKNKKSVLVDFSSIEKNLEKLKIKNRGVSPIETDKIVGSLSRYNDFSENLIPNRDGDGLRYSNIKNGMLNGINFPPIQVYKVLDSYFIIDGHHRLMAATELFNAKYIDAEVLEVQFEFDISANKKYSYNTESAKKFLIKLEEHSFVEKTYMSNDILIHPLKVTEFGSYARLYSEIEDYKKNCSECELHRKPVIFASFGWYEKRFLPALEVMKKENVLAGFPHRTYTDLYVWISNHKYFLSQKAGYDVGFDFTAHDFFTKYKKAGFISMAPSKIKNFFKFIKKLAGKK</sequence>
<evidence type="ECO:0000313" key="2">
    <source>
        <dbReference type="EMBL" id="AKL97719.1"/>
    </source>
</evidence>